<dbReference type="EMBL" id="JBHTBE010000004">
    <property type="protein sequence ID" value="MFC7270116.1"/>
    <property type="molecule type" value="Genomic_DNA"/>
</dbReference>
<comment type="caution">
    <text evidence="1">The sequence shown here is derived from an EMBL/GenBank/DDBJ whole genome shotgun (WGS) entry which is preliminary data.</text>
</comment>
<evidence type="ECO:0000313" key="2">
    <source>
        <dbReference type="Proteomes" id="UP001596507"/>
    </source>
</evidence>
<organism evidence="1 2">
    <name type="scientific">Microbacterium fluvii</name>
    <dbReference type="NCBI Taxonomy" id="415215"/>
    <lineage>
        <taxon>Bacteria</taxon>
        <taxon>Bacillati</taxon>
        <taxon>Actinomycetota</taxon>
        <taxon>Actinomycetes</taxon>
        <taxon>Micrococcales</taxon>
        <taxon>Microbacteriaceae</taxon>
        <taxon>Microbacterium</taxon>
    </lineage>
</organism>
<evidence type="ECO:0000313" key="1">
    <source>
        <dbReference type="EMBL" id="MFC7270116.1"/>
    </source>
</evidence>
<proteinExistence type="predicted"/>
<accession>A0ABW2HG95</accession>
<reference evidence="2" key="1">
    <citation type="journal article" date="2019" name="Int. J. Syst. Evol. Microbiol.">
        <title>The Global Catalogue of Microorganisms (GCM) 10K type strain sequencing project: providing services to taxonomists for standard genome sequencing and annotation.</title>
        <authorList>
            <consortium name="The Broad Institute Genomics Platform"/>
            <consortium name="The Broad Institute Genome Sequencing Center for Infectious Disease"/>
            <person name="Wu L."/>
            <person name="Ma J."/>
        </authorList>
    </citation>
    <scope>NUCLEOTIDE SEQUENCE [LARGE SCALE GENOMIC DNA]</scope>
    <source>
        <strain evidence="2">CGMCC 1.15772</strain>
    </source>
</reference>
<gene>
    <name evidence="1" type="ORF">ACFQRL_14225</name>
</gene>
<dbReference type="RefSeq" id="WP_262875044.1">
    <property type="nucleotide sequence ID" value="NZ_BAABKW010000016.1"/>
</dbReference>
<name>A0ABW2HG95_9MICO</name>
<keyword evidence="2" id="KW-1185">Reference proteome</keyword>
<sequence length="1021" mass="111733">MNKLSGWQPLRIDSALYLSPPSPTPAPVIGRLQQLPFSDLHWQAFESLQWRVMRDVLGLRNPYLYGNPGQAQQGIDILAVDAHGSWTALQSKKYVKFTTTDLRKAVETFRDADRPFQVDRLILGVSVELRETRMVLEFARLQEALEPVRLELWDAQRLSELLRDRPEIVVQYFGEPTARGFCGDFEIYRPQIADADALAISDAIARSPETVTGARPLLDKAENTSDPETAIGLVELAQAALRTGGFSAHASRHEPTRADLLVKLGREREATRQLLDETWAALDRGRTTNAQVIVTRLETLVSALPDAEAVADHTSVASRALEIYVHPLGLLPDPGSLRIGEVDDQIRLLLLAGETALALDDTEWLESASTSIAGIRERGIGDPLQDVRLRLLLAESTGDWGSLLEEARRRKLRPDVVSLVFARRARYCAIREQFHEADAHWEEAAATASLARKWDDAGAWVLSKRAFYSHWQPFNGSELVPLEMALDEMGPSSRVVPRSLHAYEDALDSLRQGNHRTAAIAAKRALRDAVAAGDWAAERRSHIVFAAVLQASNEPEVAAAHFARAGATKEIVALSEAYQSRFIDAIDGLHGGNYWTVGATYRLLAAQEDLVPDDKISAIASQIVTDLRAADERALTDLAVFSTSRYAGAVKALAGIADRITESDADETLSHFERQPPIQENHYRTHDDDEAVAVAKIAIRHPSLAIRAVPHLVELLARADRARQPATLDVLDRYPELAREALKATDGRGKDWATEMLALADPDEISPDDAAAAVARLTTPLLHTPGMYTVGTRAVGDSLLLSGQPPAVLSEAVTELLRRAGSRHVSASDRGQYLVAAANVAQGMDEVSRSRLFAEASRLVETMSPSDPDLHDAKYSHPLSAFRIMVGHADARGEAVYLASILATDSDQRAIVRRLAYALLGSGSDEYYATRALQQLGASMKDDVAFLAGQGWAMRCLASDLWVKHGGPQHVGARLASDGDVRVREALARALAAASPEPRQEAIREVLATDPSFRVRRAIGS</sequence>
<protein>
    <submittedName>
        <fullName evidence="1">Uncharacterized protein</fullName>
    </submittedName>
</protein>
<dbReference type="Proteomes" id="UP001596507">
    <property type="component" value="Unassembled WGS sequence"/>
</dbReference>